<evidence type="ECO:0000313" key="1">
    <source>
        <dbReference type="EMBL" id="KIK75445.1"/>
    </source>
</evidence>
<reference evidence="2" key="2">
    <citation type="submission" date="2015-01" db="EMBL/GenBank/DDBJ databases">
        <title>Evolutionary Origins and Diversification of the Mycorrhizal Mutualists.</title>
        <authorList>
            <consortium name="DOE Joint Genome Institute"/>
            <consortium name="Mycorrhizal Genomics Consortium"/>
            <person name="Kohler A."/>
            <person name="Kuo A."/>
            <person name="Nagy L.G."/>
            <person name="Floudas D."/>
            <person name="Copeland A."/>
            <person name="Barry K.W."/>
            <person name="Cichocki N."/>
            <person name="Veneault-Fourrey C."/>
            <person name="LaButti K."/>
            <person name="Lindquist E.A."/>
            <person name="Lipzen A."/>
            <person name="Lundell T."/>
            <person name="Morin E."/>
            <person name="Murat C."/>
            <person name="Riley R."/>
            <person name="Ohm R."/>
            <person name="Sun H."/>
            <person name="Tunlid A."/>
            <person name="Henrissat B."/>
            <person name="Grigoriev I.V."/>
            <person name="Hibbett D.S."/>
            <person name="Martin F."/>
        </authorList>
    </citation>
    <scope>NUCLEOTIDE SEQUENCE [LARGE SCALE GENOMIC DNA]</scope>
    <source>
        <strain evidence="2">Ve08.2h10</strain>
    </source>
</reference>
<dbReference type="AlphaFoldDB" id="A0A0D0DDJ7"/>
<accession>A0A0D0DDJ7</accession>
<reference evidence="1 2" key="1">
    <citation type="submission" date="2014-04" db="EMBL/GenBank/DDBJ databases">
        <authorList>
            <consortium name="DOE Joint Genome Institute"/>
            <person name="Kuo A."/>
            <person name="Kohler A."/>
            <person name="Jargeat P."/>
            <person name="Nagy L.G."/>
            <person name="Floudas D."/>
            <person name="Copeland A."/>
            <person name="Barry K.W."/>
            <person name="Cichocki N."/>
            <person name="Veneault-Fourrey C."/>
            <person name="LaButti K."/>
            <person name="Lindquist E.A."/>
            <person name="Lipzen A."/>
            <person name="Lundell T."/>
            <person name="Morin E."/>
            <person name="Murat C."/>
            <person name="Sun H."/>
            <person name="Tunlid A."/>
            <person name="Henrissat B."/>
            <person name="Grigoriev I.V."/>
            <person name="Hibbett D.S."/>
            <person name="Martin F."/>
            <person name="Nordberg H.P."/>
            <person name="Cantor M.N."/>
            <person name="Hua S.X."/>
        </authorList>
    </citation>
    <scope>NUCLEOTIDE SEQUENCE [LARGE SCALE GENOMIC DNA]</scope>
    <source>
        <strain evidence="1 2">Ve08.2h10</strain>
    </source>
</reference>
<keyword evidence="2" id="KW-1185">Reference proteome</keyword>
<organism evidence="1 2">
    <name type="scientific">Paxillus rubicundulus Ve08.2h10</name>
    <dbReference type="NCBI Taxonomy" id="930991"/>
    <lineage>
        <taxon>Eukaryota</taxon>
        <taxon>Fungi</taxon>
        <taxon>Dikarya</taxon>
        <taxon>Basidiomycota</taxon>
        <taxon>Agaricomycotina</taxon>
        <taxon>Agaricomycetes</taxon>
        <taxon>Agaricomycetidae</taxon>
        <taxon>Boletales</taxon>
        <taxon>Paxilineae</taxon>
        <taxon>Paxillaceae</taxon>
        <taxon>Paxillus</taxon>
    </lineage>
</organism>
<evidence type="ECO:0000313" key="2">
    <source>
        <dbReference type="Proteomes" id="UP000054538"/>
    </source>
</evidence>
<dbReference type="Proteomes" id="UP000054538">
    <property type="component" value="Unassembled WGS sequence"/>
</dbReference>
<protein>
    <submittedName>
        <fullName evidence="1">Uncharacterized protein</fullName>
    </submittedName>
</protein>
<sequence length="64" mass="7486">MVQEHFPFDSHQLQQIDKREKESLKSLEDGMQELKELDKEINHCWGRATKIHELLGFPGTALQP</sequence>
<dbReference type="EMBL" id="KN828108">
    <property type="protein sequence ID" value="KIK75445.1"/>
    <property type="molecule type" value="Genomic_DNA"/>
</dbReference>
<dbReference type="HOGENOM" id="CLU_2868331_0_0_1"/>
<dbReference type="InParanoid" id="A0A0D0DDJ7"/>
<name>A0A0D0DDJ7_9AGAM</name>
<proteinExistence type="predicted"/>
<gene>
    <name evidence="1" type="ORF">PAXRUDRAFT_172852</name>
</gene>